<comment type="caution">
    <text evidence="1">The sequence shown here is derived from an EMBL/GenBank/DDBJ whole genome shotgun (WGS) entry which is preliminary data.</text>
</comment>
<evidence type="ECO:0000313" key="1">
    <source>
        <dbReference type="EMBL" id="OGL42429.1"/>
    </source>
</evidence>
<protein>
    <submittedName>
        <fullName evidence="1">Uncharacterized protein</fullName>
    </submittedName>
</protein>
<dbReference type="EMBL" id="MGDD01000325">
    <property type="protein sequence ID" value="OGL42429.1"/>
    <property type="molecule type" value="Genomic_DNA"/>
</dbReference>
<sequence length="72" mass="8544">MCSTRNPVDQHRNCGKVQFQDEIAEILELMEIEHRVSNMAYHFSLLRIVSCRVLLNNQVTYDNFLIKYLLDN</sequence>
<reference evidence="1 2" key="1">
    <citation type="journal article" date="2016" name="Nat. Commun.">
        <title>Thousands of microbial genomes shed light on interconnected biogeochemical processes in an aquifer system.</title>
        <authorList>
            <person name="Anantharaman K."/>
            <person name="Brown C.T."/>
            <person name="Hug L.A."/>
            <person name="Sharon I."/>
            <person name="Castelle C.J."/>
            <person name="Probst A.J."/>
            <person name="Thomas B.C."/>
            <person name="Singh A."/>
            <person name="Wilkins M.J."/>
            <person name="Karaoz U."/>
            <person name="Brodie E.L."/>
            <person name="Williams K.H."/>
            <person name="Hubbard S.S."/>
            <person name="Banfield J.F."/>
        </authorList>
    </citation>
    <scope>NUCLEOTIDE SEQUENCE [LARGE SCALE GENOMIC DNA]</scope>
</reference>
<name>A0A1F7RLJ1_9BACT</name>
<dbReference type="Proteomes" id="UP000179266">
    <property type="component" value="Unassembled WGS sequence"/>
</dbReference>
<accession>A0A1F7RLJ1</accession>
<organism evidence="1 2">
    <name type="scientific">Candidatus Schekmanbacteria bacterium RBG_13_48_7</name>
    <dbReference type="NCBI Taxonomy" id="1817878"/>
    <lineage>
        <taxon>Bacteria</taxon>
        <taxon>Candidatus Schekmaniibacteriota</taxon>
    </lineage>
</organism>
<proteinExistence type="predicted"/>
<evidence type="ECO:0000313" key="2">
    <source>
        <dbReference type="Proteomes" id="UP000179266"/>
    </source>
</evidence>
<gene>
    <name evidence="1" type="ORF">A2161_21120</name>
</gene>
<dbReference type="AlphaFoldDB" id="A0A1F7RLJ1"/>